<organism evidence="2 3">
    <name type="scientific">Deinococcus taklimakanensis</name>
    <dbReference type="NCBI Taxonomy" id="536443"/>
    <lineage>
        <taxon>Bacteria</taxon>
        <taxon>Thermotogati</taxon>
        <taxon>Deinococcota</taxon>
        <taxon>Deinococci</taxon>
        <taxon>Deinococcales</taxon>
        <taxon>Deinococcaceae</taxon>
        <taxon>Deinococcus</taxon>
    </lineage>
</organism>
<gene>
    <name evidence="2" type="ORF">ACFSR9_08880</name>
</gene>
<proteinExistence type="predicted"/>
<dbReference type="Pfam" id="PF06074">
    <property type="entry name" value="Portal_Mu"/>
    <property type="match status" value="1"/>
</dbReference>
<evidence type="ECO:0000313" key="3">
    <source>
        <dbReference type="Proteomes" id="UP001597475"/>
    </source>
</evidence>
<dbReference type="InterPro" id="IPR009279">
    <property type="entry name" value="Portal_Mu"/>
</dbReference>
<name>A0ABW5P3G2_9DEIO</name>
<reference evidence="3" key="1">
    <citation type="journal article" date="2019" name="Int. J. Syst. Evol. Microbiol.">
        <title>The Global Catalogue of Microorganisms (GCM) 10K type strain sequencing project: providing services to taxonomists for standard genome sequencing and annotation.</title>
        <authorList>
            <consortium name="The Broad Institute Genomics Platform"/>
            <consortium name="The Broad Institute Genome Sequencing Center for Infectious Disease"/>
            <person name="Wu L."/>
            <person name="Ma J."/>
        </authorList>
    </citation>
    <scope>NUCLEOTIDE SEQUENCE [LARGE SCALE GENOMIC DNA]</scope>
    <source>
        <strain evidence="3">KCTC 33842</strain>
    </source>
</reference>
<protein>
    <recommendedName>
        <fullName evidence="4">Portal protein</fullName>
    </recommendedName>
</protein>
<evidence type="ECO:0000256" key="1">
    <source>
        <dbReference type="SAM" id="MobiDB-lite"/>
    </source>
</evidence>
<evidence type="ECO:0000313" key="2">
    <source>
        <dbReference type="EMBL" id="MFD2609550.1"/>
    </source>
</evidence>
<keyword evidence="3" id="KW-1185">Reference proteome</keyword>
<dbReference type="EMBL" id="JBHUMK010000037">
    <property type="protein sequence ID" value="MFD2609550.1"/>
    <property type="molecule type" value="Genomic_DNA"/>
</dbReference>
<accession>A0ABW5P3G2</accession>
<evidence type="ECO:0008006" key="4">
    <source>
        <dbReference type="Google" id="ProtNLM"/>
    </source>
</evidence>
<comment type="caution">
    <text evidence="2">The sequence shown here is derived from an EMBL/GenBank/DDBJ whole genome shotgun (WGS) entry which is preliminary data.</text>
</comment>
<sequence>MFLALESMFRRVDWNEVPAADSAEAADWATFLAECRSDMSHTWPAFLAEVLTMLVHGWAYFEVVYKIRRGPEQTDARYRSRYSDGRVGWRKFAHRPQRTLGKWAYDGDGGIQGLWQSAPGGQVFIPIGRGLHFRTTEAGGHPEGRSLLVNARRAYRFQTRLEEFEAVGIERDLAGIPHVTVPVEHLSPDATPAEKATVQLIQNMAAGLRADERAFVLTPAEEWAMTDEDGKVHRLPTGYSFKLLTSGGTRAHNTDAIIKRYSQRIATSLLSTFLLLGGSEGKGAQALSSDLTNLFELAGTGILDGITEVINRYAITPLMQLNGVPSELWPRLEHSGLSDAALRNLLNQLGTVMNAGGITHDVNLEAHLRKHLNLPARSEDQDSDTTPNSAPHRPAQES</sequence>
<dbReference type="Proteomes" id="UP001597475">
    <property type="component" value="Unassembled WGS sequence"/>
</dbReference>
<feature type="region of interest" description="Disordered" evidence="1">
    <location>
        <begin position="375"/>
        <end position="398"/>
    </location>
</feature>
<dbReference type="RefSeq" id="WP_386845014.1">
    <property type="nucleotide sequence ID" value="NZ_JBHUMK010000037.1"/>
</dbReference>